<sequence>SIDRLIYEIIELLGGWFSPRMTRKRDRNESSPTASKPPSFLGLIDSVPLLKAQEKTEPRFLAPAISELASDVDEWSDCFPGKVEFLLCWAAAGDQLQFCMLTRNDHWHPHKLGPQYFLHHIQQRVCVIRSAITIHRILSSQVLQLSADYIPLGHEHT</sequence>
<protein>
    <submittedName>
        <fullName evidence="1">Uncharacterized protein</fullName>
    </submittedName>
</protein>
<name>A0AAW1NM31_9CHLO</name>
<dbReference type="AlphaFoldDB" id="A0AAW1NM31"/>
<evidence type="ECO:0000313" key="1">
    <source>
        <dbReference type="EMBL" id="KAK9789546.1"/>
    </source>
</evidence>
<gene>
    <name evidence="1" type="ORF">WJX73_005060</name>
</gene>
<organism evidence="1 2">
    <name type="scientific">Symbiochloris irregularis</name>
    <dbReference type="NCBI Taxonomy" id="706552"/>
    <lineage>
        <taxon>Eukaryota</taxon>
        <taxon>Viridiplantae</taxon>
        <taxon>Chlorophyta</taxon>
        <taxon>core chlorophytes</taxon>
        <taxon>Trebouxiophyceae</taxon>
        <taxon>Trebouxiales</taxon>
        <taxon>Trebouxiaceae</taxon>
        <taxon>Symbiochloris</taxon>
    </lineage>
</organism>
<accession>A0AAW1NM31</accession>
<keyword evidence="2" id="KW-1185">Reference proteome</keyword>
<comment type="caution">
    <text evidence="1">The sequence shown here is derived from an EMBL/GenBank/DDBJ whole genome shotgun (WGS) entry which is preliminary data.</text>
</comment>
<proteinExistence type="predicted"/>
<feature type="non-terminal residue" evidence="1">
    <location>
        <position position="1"/>
    </location>
</feature>
<reference evidence="1 2" key="1">
    <citation type="journal article" date="2024" name="Nat. Commun.">
        <title>Phylogenomics reveals the evolutionary origins of lichenization in chlorophyte algae.</title>
        <authorList>
            <person name="Puginier C."/>
            <person name="Libourel C."/>
            <person name="Otte J."/>
            <person name="Skaloud P."/>
            <person name="Haon M."/>
            <person name="Grisel S."/>
            <person name="Petersen M."/>
            <person name="Berrin J.G."/>
            <person name="Delaux P.M."/>
            <person name="Dal Grande F."/>
            <person name="Keller J."/>
        </authorList>
    </citation>
    <scope>NUCLEOTIDE SEQUENCE [LARGE SCALE GENOMIC DNA]</scope>
    <source>
        <strain evidence="1 2">SAG 2036</strain>
    </source>
</reference>
<dbReference type="Proteomes" id="UP001465755">
    <property type="component" value="Unassembled WGS sequence"/>
</dbReference>
<dbReference type="EMBL" id="JALJOQ010000207">
    <property type="protein sequence ID" value="KAK9789546.1"/>
    <property type="molecule type" value="Genomic_DNA"/>
</dbReference>
<evidence type="ECO:0000313" key="2">
    <source>
        <dbReference type="Proteomes" id="UP001465755"/>
    </source>
</evidence>